<evidence type="ECO:0000313" key="12">
    <source>
        <dbReference type="Proteomes" id="UP001552299"/>
    </source>
</evidence>
<keyword evidence="7 10" id="KW-1133">Transmembrane helix</keyword>
<feature type="transmembrane region" description="Helical" evidence="10">
    <location>
        <begin position="300"/>
        <end position="318"/>
    </location>
</feature>
<dbReference type="Proteomes" id="UP001552299">
    <property type="component" value="Unassembled WGS sequence"/>
</dbReference>
<dbReference type="PANTHER" id="PTHR31269:SF2">
    <property type="entry name" value="S-TYPE ANION CHANNEL SLAH3"/>
    <property type="match status" value="1"/>
</dbReference>
<name>A0ABD0UJ89_DENTH</name>
<gene>
    <name evidence="11" type="ORF">M5K25_021386</name>
</gene>
<dbReference type="Gene3D" id="1.50.10.150">
    <property type="entry name" value="Voltage-dependent anion channel"/>
    <property type="match status" value="1"/>
</dbReference>
<reference evidence="11 12" key="1">
    <citation type="journal article" date="2024" name="Plant Biotechnol. J.">
        <title>Dendrobium thyrsiflorum genome and its molecular insights into genes involved in important horticultural traits.</title>
        <authorList>
            <person name="Chen B."/>
            <person name="Wang J.Y."/>
            <person name="Zheng P.J."/>
            <person name="Li K.L."/>
            <person name="Liang Y.M."/>
            <person name="Chen X.F."/>
            <person name="Zhang C."/>
            <person name="Zhao X."/>
            <person name="He X."/>
            <person name="Zhang G.Q."/>
            <person name="Liu Z.J."/>
            <person name="Xu Q."/>
        </authorList>
    </citation>
    <scope>NUCLEOTIDE SEQUENCE [LARGE SCALE GENOMIC DNA]</scope>
    <source>
        <strain evidence="11">GZMU011</strain>
    </source>
</reference>
<dbReference type="GO" id="GO:0012505">
    <property type="term" value="C:endomembrane system"/>
    <property type="evidence" value="ECO:0007669"/>
    <property type="project" value="UniProtKB-SubCell"/>
</dbReference>
<comment type="similarity">
    <text evidence="3">Belongs to the SLAC1 S-type anion channel family.</text>
</comment>
<evidence type="ECO:0000256" key="5">
    <source>
        <dbReference type="ARBA" id="ARBA00022475"/>
    </source>
</evidence>
<accession>A0ABD0UJ89</accession>
<feature type="transmembrane region" description="Helical" evidence="10">
    <location>
        <begin position="420"/>
        <end position="444"/>
    </location>
</feature>
<keyword evidence="12" id="KW-1185">Reference proteome</keyword>
<dbReference type="Pfam" id="PF03595">
    <property type="entry name" value="SLAC1"/>
    <property type="match status" value="1"/>
</dbReference>
<comment type="caution">
    <text evidence="11">The sequence shown here is derived from an EMBL/GenBank/DDBJ whole genome shotgun (WGS) entry which is preliminary data.</text>
</comment>
<dbReference type="PANTHER" id="PTHR31269">
    <property type="entry name" value="S-TYPE ANION CHANNEL SLAH3"/>
    <property type="match status" value="1"/>
</dbReference>
<feature type="transmembrane region" description="Helical" evidence="10">
    <location>
        <begin position="361"/>
        <end position="380"/>
    </location>
</feature>
<dbReference type="GO" id="GO:0005886">
    <property type="term" value="C:plasma membrane"/>
    <property type="evidence" value="ECO:0007669"/>
    <property type="project" value="UniProtKB-SubCell"/>
</dbReference>
<evidence type="ECO:0000256" key="3">
    <source>
        <dbReference type="ARBA" id="ARBA00007808"/>
    </source>
</evidence>
<organism evidence="11 12">
    <name type="scientific">Dendrobium thyrsiflorum</name>
    <name type="common">Pinecone-like raceme dendrobium</name>
    <name type="synonym">Orchid</name>
    <dbReference type="NCBI Taxonomy" id="117978"/>
    <lineage>
        <taxon>Eukaryota</taxon>
        <taxon>Viridiplantae</taxon>
        <taxon>Streptophyta</taxon>
        <taxon>Embryophyta</taxon>
        <taxon>Tracheophyta</taxon>
        <taxon>Spermatophyta</taxon>
        <taxon>Magnoliopsida</taxon>
        <taxon>Liliopsida</taxon>
        <taxon>Asparagales</taxon>
        <taxon>Orchidaceae</taxon>
        <taxon>Epidendroideae</taxon>
        <taxon>Malaxideae</taxon>
        <taxon>Dendrobiinae</taxon>
        <taxon>Dendrobium</taxon>
    </lineage>
</organism>
<evidence type="ECO:0000256" key="9">
    <source>
        <dbReference type="ARBA" id="ARBA00023136"/>
    </source>
</evidence>
<evidence type="ECO:0000313" key="11">
    <source>
        <dbReference type="EMBL" id="KAL0910406.1"/>
    </source>
</evidence>
<comment type="subcellular location">
    <subcellularLocation>
        <location evidence="2">Cell membrane</location>
    </subcellularLocation>
    <subcellularLocation>
        <location evidence="1">Endomembrane system</location>
        <topology evidence="1">Multi-pass membrane protein</topology>
    </subcellularLocation>
</comment>
<feature type="transmembrane region" description="Helical" evidence="10">
    <location>
        <begin position="131"/>
        <end position="153"/>
    </location>
</feature>
<dbReference type="InterPro" id="IPR038665">
    <property type="entry name" value="Voltage-dep_anion_channel_sf"/>
</dbReference>
<evidence type="ECO:0000256" key="6">
    <source>
        <dbReference type="ARBA" id="ARBA00022692"/>
    </source>
</evidence>
<dbReference type="AlphaFoldDB" id="A0ABD0UJ89"/>
<evidence type="ECO:0000256" key="4">
    <source>
        <dbReference type="ARBA" id="ARBA00022448"/>
    </source>
</evidence>
<feature type="transmembrane region" description="Helical" evidence="10">
    <location>
        <begin position="173"/>
        <end position="192"/>
    </location>
</feature>
<keyword evidence="5" id="KW-1003">Cell membrane</keyword>
<keyword evidence="4" id="KW-0813">Transport</keyword>
<protein>
    <submittedName>
        <fullName evidence="11">Uncharacterized protein</fullName>
    </submittedName>
</protein>
<dbReference type="EMBL" id="JANQDX010000016">
    <property type="protein sequence ID" value="KAL0910406.1"/>
    <property type="molecule type" value="Genomic_DNA"/>
</dbReference>
<evidence type="ECO:0000256" key="7">
    <source>
        <dbReference type="ARBA" id="ARBA00022989"/>
    </source>
</evidence>
<dbReference type="InterPro" id="IPR030183">
    <property type="entry name" value="SLAC/SLAH"/>
</dbReference>
<keyword evidence="9 10" id="KW-0472">Membrane</keyword>
<keyword evidence="8" id="KW-0406">Ion transport</keyword>
<proteinExistence type="inferred from homology"/>
<feature type="transmembrane region" description="Helical" evidence="10">
    <location>
        <begin position="330"/>
        <end position="349"/>
    </location>
</feature>
<keyword evidence="6 10" id="KW-0812">Transmembrane</keyword>
<sequence>MISPIQATDLKNQLHSVSLSMPDTPEARNPDQPMSFQAELSDTRTYQHEFPSHRRVIDNCYDSFKTNSLRFENQFSRKSQEIIQDISGAEAAEQGELPTAERYFAALEGPELEKLKSSETLILPQDEKWPFLLRFTISSFGVSVGIGIQAFLWKIIATSPSMSFLHVRSVVYYVLWYIAVSLMILVASTYVLKMIFYFEAVKREFLHPIRVNFFFTPWIGCILLVVSAPPSIAKHLHSALWYVLMAPILCLELKIYGQWMMGGERRLSKVANPSTHLSIAGNFTVALLGSSMGLKEGPVFFFAVGLAHYLVLFVTLYQRLPTNEALPKDLHPVFFLFVAVPSLASVSWSKIVGHFDLGSRIAYFTSMFIYASLVIRVNFFRGFRFSLAWWAYTVPMASASIATIIYTGEVDNLFMKILSVALSFISALTCLALVICTIFHAFVLHNLFPNDIAIAITLKKTS</sequence>
<evidence type="ECO:0000256" key="2">
    <source>
        <dbReference type="ARBA" id="ARBA00004236"/>
    </source>
</evidence>
<feature type="transmembrane region" description="Helical" evidence="10">
    <location>
        <begin position="213"/>
        <end position="233"/>
    </location>
</feature>
<dbReference type="InterPro" id="IPR004695">
    <property type="entry name" value="SLAC1/Mae1/Ssu1/TehA"/>
</dbReference>
<evidence type="ECO:0000256" key="10">
    <source>
        <dbReference type="SAM" id="Phobius"/>
    </source>
</evidence>
<dbReference type="GO" id="GO:0006811">
    <property type="term" value="P:monoatomic ion transport"/>
    <property type="evidence" value="ECO:0007669"/>
    <property type="project" value="UniProtKB-KW"/>
</dbReference>
<evidence type="ECO:0000256" key="8">
    <source>
        <dbReference type="ARBA" id="ARBA00023065"/>
    </source>
</evidence>
<feature type="transmembrane region" description="Helical" evidence="10">
    <location>
        <begin position="387"/>
        <end position="408"/>
    </location>
</feature>
<dbReference type="CDD" id="cd09323">
    <property type="entry name" value="TDT_SLAC1_like"/>
    <property type="match status" value="1"/>
</dbReference>
<feature type="transmembrane region" description="Helical" evidence="10">
    <location>
        <begin position="239"/>
        <end position="256"/>
    </location>
</feature>
<evidence type="ECO:0000256" key="1">
    <source>
        <dbReference type="ARBA" id="ARBA00004127"/>
    </source>
</evidence>